<dbReference type="SUPFAM" id="SSF52047">
    <property type="entry name" value="RNI-like"/>
    <property type="match status" value="1"/>
</dbReference>
<reference evidence="1 2" key="1">
    <citation type="journal article" date="2018" name="BMC Genomics">
        <title>Genomic comparison of Trypanosoma conorhini and Trypanosoma rangeli to Trypanosoma cruzi strains of high and low virulence.</title>
        <authorList>
            <person name="Bradwell K.R."/>
            <person name="Koparde V.N."/>
            <person name="Matveyev A.V."/>
            <person name="Serrano M.G."/>
            <person name="Alves J.M."/>
            <person name="Parikh H."/>
            <person name="Huang B."/>
            <person name="Lee V."/>
            <person name="Espinosa-Alvarez O."/>
            <person name="Ortiz P.A."/>
            <person name="Costa-Martins A.G."/>
            <person name="Teixeira M.M."/>
            <person name="Buck G.A."/>
        </authorList>
    </citation>
    <scope>NUCLEOTIDE SEQUENCE [LARGE SCALE GENOMIC DNA]</scope>
    <source>
        <strain evidence="1 2">025E</strain>
    </source>
</reference>
<comment type="caution">
    <text evidence="1">The sequence shown here is derived from an EMBL/GenBank/DDBJ whole genome shotgun (WGS) entry which is preliminary data.</text>
</comment>
<dbReference type="RefSeq" id="XP_029227096.1">
    <property type="nucleotide sequence ID" value="XM_029372999.1"/>
</dbReference>
<evidence type="ECO:0000313" key="1">
    <source>
        <dbReference type="EMBL" id="RNF14266.1"/>
    </source>
</evidence>
<dbReference type="GeneID" id="40319721"/>
<name>A0A3R7KS56_9TRYP</name>
<dbReference type="InterPro" id="IPR032675">
    <property type="entry name" value="LRR_dom_sf"/>
</dbReference>
<keyword evidence="2" id="KW-1185">Reference proteome</keyword>
<dbReference type="Gene3D" id="3.80.10.10">
    <property type="entry name" value="Ribonuclease Inhibitor"/>
    <property type="match status" value="1"/>
</dbReference>
<dbReference type="Proteomes" id="UP000284403">
    <property type="component" value="Unassembled WGS sequence"/>
</dbReference>
<evidence type="ECO:0000313" key="2">
    <source>
        <dbReference type="Proteomes" id="UP000284403"/>
    </source>
</evidence>
<proteinExistence type="predicted"/>
<dbReference type="OrthoDB" id="249346at2759"/>
<accession>A0A3R7KS56</accession>
<protein>
    <submittedName>
        <fullName evidence="1">Uncharacterized protein</fullName>
    </submittedName>
</protein>
<gene>
    <name evidence="1" type="ORF">Tco025E_06110</name>
</gene>
<organism evidence="1 2">
    <name type="scientific">Trypanosoma conorhini</name>
    <dbReference type="NCBI Taxonomy" id="83891"/>
    <lineage>
        <taxon>Eukaryota</taxon>
        <taxon>Discoba</taxon>
        <taxon>Euglenozoa</taxon>
        <taxon>Kinetoplastea</taxon>
        <taxon>Metakinetoplastina</taxon>
        <taxon>Trypanosomatida</taxon>
        <taxon>Trypanosomatidae</taxon>
        <taxon>Trypanosoma</taxon>
    </lineage>
</organism>
<dbReference type="EMBL" id="MKKU01000371">
    <property type="protein sequence ID" value="RNF14266.1"/>
    <property type="molecule type" value="Genomic_DNA"/>
</dbReference>
<dbReference type="AlphaFoldDB" id="A0A3R7KS56"/>
<sequence>MKRKEKSVTGTRVFDRQMCDVEQHREVKTSSSRQLQAVRTSELLERIRGNDPTLRSLRVSPELLKSPEVLKALLRNNSIRSVVFVNTIPKTVSEAAWARFLACLFHLPLHSINAGGGMQLPAHFMRHLLELVEYSCGVGRGCKWLPEESDILNVKAAAPAADGVASAAANFVADDLKAEAALQFLDLSGSHITESHARWLARTLFHPRCSLRHVDLSECLLGTVGLQNLLLEESALTSRLTAEVVAATQIEVLDLRWNGVTEDFGLRVFLDSLEAYSTCITCVVAHGNYLSPGLHQRLAERKARMWPVIVGRRQARHAEAEELKRIRRRRQQAAYSSSYGSVLNLLLSVAAESSSSFPFLHLLDSLLRMEE</sequence>